<sequence length="170" mass="19641">MPTHPLLPPRQHHHHLRRQPNSIDDLLPAIANLHLSLLDLGIRKITFLHDTNSSFFINLYPYNLYRLRPEIPLGIALFQDYPFNFRDAFTTCVRYRNLFDVMVDAVVSALAVAGYETVPVVVTETGWPRASSAANEFEANAEYAEIYLWRLVKHLKSRMGTPLLREGRRE</sequence>
<evidence type="ECO:0000256" key="8">
    <source>
        <dbReference type="RuleBase" id="RU004335"/>
    </source>
</evidence>
<reference evidence="9 10" key="1">
    <citation type="submission" date="2024-08" db="EMBL/GenBank/DDBJ databases">
        <title>Insights into the chromosomal genome structure of Flemingia macrophylla.</title>
        <authorList>
            <person name="Ding Y."/>
            <person name="Zhao Y."/>
            <person name="Bi W."/>
            <person name="Wu M."/>
            <person name="Zhao G."/>
            <person name="Gong Y."/>
            <person name="Li W."/>
            <person name="Zhang P."/>
        </authorList>
    </citation>
    <scope>NUCLEOTIDE SEQUENCE [LARGE SCALE GENOMIC DNA]</scope>
    <source>
        <strain evidence="9">DYQJB</strain>
        <tissue evidence="9">Leaf</tissue>
    </source>
</reference>
<gene>
    <name evidence="9" type="ORF">Fmac_022917</name>
</gene>
<dbReference type="Gene3D" id="3.20.20.80">
    <property type="entry name" value="Glycosidases"/>
    <property type="match status" value="1"/>
</dbReference>
<dbReference type="AlphaFoldDB" id="A0ABD1LK15"/>
<comment type="catalytic activity">
    <reaction evidence="1">
        <text>Hydrolysis of (1-&gt;3)-beta-D-glucosidic linkages in (1-&gt;3)-beta-D-glucans.</text>
        <dbReference type="EC" id="3.2.1.39"/>
    </reaction>
</comment>
<evidence type="ECO:0000256" key="6">
    <source>
        <dbReference type="ARBA" id="ARBA00033335"/>
    </source>
</evidence>
<dbReference type="GO" id="GO:0042973">
    <property type="term" value="F:glucan endo-1,3-beta-D-glucosidase activity"/>
    <property type="evidence" value="ECO:0007669"/>
    <property type="project" value="UniProtKB-EC"/>
</dbReference>
<comment type="similarity">
    <text evidence="2 8">Belongs to the glycosyl hydrolase 17 family.</text>
</comment>
<evidence type="ECO:0000313" key="9">
    <source>
        <dbReference type="EMBL" id="KAL2323859.1"/>
    </source>
</evidence>
<evidence type="ECO:0000256" key="3">
    <source>
        <dbReference type="ARBA" id="ARBA00012780"/>
    </source>
</evidence>
<dbReference type="InterPro" id="IPR000490">
    <property type="entry name" value="Glyco_hydro_17"/>
</dbReference>
<keyword evidence="5" id="KW-0326">Glycosidase</keyword>
<name>A0ABD1LK15_9FABA</name>
<keyword evidence="4" id="KW-0378">Hydrolase</keyword>
<comment type="caution">
    <text evidence="9">The sequence shown here is derived from an EMBL/GenBank/DDBJ whole genome shotgun (WGS) entry which is preliminary data.</text>
</comment>
<dbReference type="Pfam" id="PF00332">
    <property type="entry name" value="Glyco_hydro_17"/>
    <property type="match status" value="1"/>
</dbReference>
<dbReference type="EC" id="3.2.1.39" evidence="3"/>
<evidence type="ECO:0000256" key="1">
    <source>
        <dbReference type="ARBA" id="ARBA00000382"/>
    </source>
</evidence>
<evidence type="ECO:0000256" key="4">
    <source>
        <dbReference type="ARBA" id="ARBA00022801"/>
    </source>
</evidence>
<organism evidence="9 10">
    <name type="scientific">Flemingia macrophylla</name>
    <dbReference type="NCBI Taxonomy" id="520843"/>
    <lineage>
        <taxon>Eukaryota</taxon>
        <taxon>Viridiplantae</taxon>
        <taxon>Streptophyta</taxon>
        <taxon>Embryophyta</taxon>
        <taxon>Tracheophyta</taxon>
        <taxon>Spermatophyta</taxon>
        <taxon>Magnoliopsida</taxon>
        <taxon>eudicotyledons</taxon>
        <taxon>Gunneridae</taxon>
        <taxon>Pentapetalae</taxon>
        <taxon>rosids</taxon>
        <taxon>fabids</taxon>
        <taxon>Fabales</taxon>
        <taxon>Fabaceae</taxon>
        <taxon>Papilionoideae</taxon>
        <taxon>50 kb inversion clade</taxon>
        <taxon>NPAAA clade</taxon>
        <taxon>indigoferoid/millettioid clade</taxon>
        <taxon>Phaseoleae</taxon>
        <taxon>Flemingia</taxon>
    </lineage>
</organism>
<dbReference type="InterPro" id="IPR017853">
    <property type="entry name" value="GH"/>
</dbReference>
<keyword evidence="10" id="KW-1185">Reference proteome</keyword>
<dbReference type="PANTHER" id="PTHR32227">
    <property type="entry name" value="GLUCAN ENDO-1,3-BETA-GLUCOSIDASE BG1-RELATED-RELATED"/>
    <property type="match status" value="1"/>
</dbReference>
<accession>A0ABD1LK15</accession>
<evidence type="ECO:0000313" key="10">
    <source>
        <dbReference type="Proteomes" id="UP001603857"/>
    </source>
</evidence>
<protein>
    <recommendedName>
        <fullName evidence="3">glucan endo-1,3-beta-D-glucosidase</fullName>
        <ecNumber evidence="3">3.2.1.39</ecNumber>
    </recommendedName>
    <alternativeName>
        <fullName evidence="6">(1-&gt;3)-beta-glucan endohydrolase</fullName>
    </alternativeName>
    <alternativeName>
        <fullName evidence="7">Beta-1,3-endoglucanase</fullName>
    </alternativeName>
</protein>
<dbReference type="Proteomes" id="UP001603857">
    <property type="component" value="Unassembled WGS sequence"/>
</dbReference>
<dbReference type="EMBL" id="JBGMDY010000008">
    <property type="protein sequence ID" value="KAL2323859.1"/>
    <property type="molecule type" value="Genomic_DNA"/>
</dbReference>
<dbReference type="SUPFAM" id="SSF51445">
    <property type="entry name" value="(Trans)glycosidases"/>
    <property type="match status" value="1"/>
</dbReference>
<proteinExistence type="inferred from homology"/>
<dbReference type="InterPro" id="IPR044965">
    <property type="entry name" value="Glyco_hydro_17_plant"/>
</dbReference>
<evidence type="ECO:0000256" key="2">
    <source>
        <dbReference type="ARBA" id="ARBA00008773"/>
    </source>
</evidence>
<evidence type="ECO:0000256" key="5">
    <source>
        <dbReference type="ARBA" id="ARBA00023295"/>
    </source>
</evidence>
<evidence type="ECO:0000256" key="7">
    <source>
        <dbReference type="ARBA" id="ARBA00033417"/>
    </source>
</evidence>